<dbReference type="Proteomes" id="UP000470470">
    <property type="component" value="Unassembled WGS sequence"/>
</dbReference>
<reference evidence="1 2" key="1">
    <citation type="submission" date="2020-02" db="EMBL/GenBank/DDBJ databases">
        <title>The whole genome sequence of CPCC 205119.</title>
        <authorList>
            <person name="Jiang Z."/>
        </authorList>
    </citation>
    <scope>NUCLEOTIDE SEQUENCE [LARGE SCALE GENOMIC DNA]</scope>
    <source>
        <strain evidence="1 2">CPCC 205119</strain>
    </source>
</reference>
<protein>
    <submittedName>
        <fullName evidence="1">Asp23/Gls24 family envelope stress response protein</fullName>
    </submittedName>
</protein>
<evidence type="ECO:0000313" key="2">
    <source>
        <dbReference type="Proteomes" id="UP000470470"/>
    </source>
</evidence>
<sequence length="203" mass="20827">MTTSDSAEGTQLPCGRSLDALWAGLASGTAAEPDEHERTCPHCRTARDGLGALLGAVHGARAERDEPPPSSLRERIMGAVRAEVRRGELLPLASTPHGVVTISAQAVAVVVRFAADTVPGVRARRCAVQLAGEPGTSADGVLQVELSLVVPAGPRPIPDVVDDVRSRVAGAVDRSVGARLGRLDVVVEDVLDAGGPDSTGGAR</sequence>
<gene>
    <name evidence="1" type="ORF">G1H19_20135</name>
</gene>
<dbReference type="RefSeq" id="WP_152727450.1">
    <property type="nucleotide sequence ID" value="NZ_JAABOZ010000001.1"/>
</dbReference>
<proteinExistence type="predicted"/>
<name>A0A7K3WIL8_9ACTN</name>
<dbReference type="EMBL" id="JAAGWK010000032">
    <property type="protein sequence ID" value="NEL56284.1"/>
    <property type="molecule type" value="Genomic_DNA"/>
</dbReference>
<comment type="caution">
    <text evidence="1">The sequence shown here is derived from an EMBL/GenBank/DDBJ whole genome shotgun (WGS) entry which is preliminary data.</text>
</comment>
<accession>A0A7K3WIL8</accession>
<organism evidence="1 2">
    <name type="scientific">Goekera deserti</name>
    <dbReference type="NCBI Taxonomy" id="2497753"/>
    <lineage>
        <taxon>Bacteria</taxon>
        <taxon>Bacillati</taxon>
        <taxon>Actinomycetota</taxon>
        <taxon>Actinomycetes</taxon>
        <taxon>Geodermatophilales</taxon>
        <taxon>Geodermatophilaceae</taxon>
        <taxon>Goekera</taxon>
    </lineage>
</organism>
<dbReference type="AlphaFoldDB" id="A0A7K3WIL8"/>
<keyword evidence="2" id="KW-1185">Reference proteome</keyword>
<evidence type="ECO:0000313" key="1">
    <source>
        <dbReference type="EMBL" id="NEL56284.1"/>
    </source>
</evidence>